<comment type="caution">
    <text evidence="2">The sequence shown here is derived from an EMBL/GenBank/DDBJ whole genome shotgun (WGS) entry which is preliminary data.</text>
</comment>
<sequence length="226" mass="26256">MHDDSAYGFWPLVILNSAIFIFFAFSFTKPKTKTDWRSLGAFSAFIIALFTEMYGFPKLLSIKRLQLIKDYAMKNFIKTLCSTIVVAAVMSSTIFAEKVYAQTDENQSMGGTMMMGMMSREQMADMSEHMQKMLKIMDKIKGETDPEKRQQLMQEHMRAMQEGMQMMNKGMPMQDSMKMTEHQGKGMSDKMGEPDMMKRMDMMEERMGMMQMMMGQMMEHESEAKY</sequence>
<keyword evidence="1" id="KW-0472">Membrane</keyword>
<name>A0A329E6A6_VIBDI</name>
<keyword evidence="1" id="KW-1133">Transmembrane helix</keyword>
<dbReference type="EMBL" id="QLTR01000026">
    <property type="protein sequence ID" value="RAS59584.1"/>
    <property type="molecule type" value="Genomic_DNA"/>
</dbReference>
<feature type="transmembrane region" description="Helical" evidence="1">
    <location>
        <begin position="39"/>
        <end position="56"/>
    </location>
</feature>
<reference evidence="2 3" key="1">
    <citation type="submission" date="2018-06" db="EMBL/GenBank/DDBJ databases">
        <title>Freshwater and sediment microbial communities from various areas in North America, analyzing microbe dynamics in response to fracking.</title>
        <authorList>
            <person name="Lamendella R."/>
        </authorList>
    </citation>
    <scope>NUCLEOTIDE SEQUENCE [LARGE SCALE GENOMIC DNA]</scope>
    <source>
        <strain evidence="2 3">99A</strain>
    </source>
</reference>
<feature type="transmembrane region" description="Helical" evidence="1">
    <location>
        <begin position="6"/>
        <end position="27"/>
    </location>
</feature>
<accession>A0A329E6A6</accession>
<dbReference type="AlphaFoldDB" id="A0A329E6A6"/>
<evidence type="ECO:0000313" key="2">
    <source>
        <dbReference type="EMBL" id="RAS59584.1"/>
    </source>
</evidence>
<evidence type="ECO:0000313" key="3">
    <source>
        <dbReference type="Proteomes" id="UP000248729"/>
    </source>
</evidence>
<keyword evidence="1" id="KW-0812">Transmembrane</keyword>
<gene>
    <name evidence="2" type="ORF">DET48_1269</name>
</gene>
<evidence type="ECO:0000256" key="1">
    <source>
        <dbReference type="SAM" id="Phobius"/>
    </source>
</evidence>
<dbReference type="Proteomes" id="UP000248729">
    <property type="component" value="Unassembled WGS sequence"/>
</dbReference>
<organism evidence="2 3">
    <name type="scientific">Vibrio diazotrophicus</name>
    <dbReference type="NCBI Taxonomy" id="685"/>
    <lineage>
        <taxon>Bacteria</taxon>
        <taxon>Pseudomonadati</taxon>
        <taxon>Pseudomonadota</taxon>
        <taxon>Gammaproteobacteria</taxon>
        <taxon>Vibrionales</taxon>
        <taxon>Vibrionaceae</taxon>
        <taxon>Vibrio</taxon>
    </lineage>
</organism>
<protein>
    <submittedName>
        <fullName evidence="2">Uncharacterized protein</fullName>
    </submittedName>
</protein>
<proteinExistence type="predicted"/>